<keyword evidence="4 7" id="KW-0812">Transmembrane</keyword>
<keyword evidence="5 7" id="KW-1133">Transmembrane helix</keyword>
<dbReference type="OrthoDB" id="648861at2759"/>
<sequence length="322" mass="35676">MKYSKLLALRASSAWGDRLWTFGAGVFMAKFDESHYRLVGIYGFTLCLTVVLFGTTLGHWIDGSKRFPAALSLLFVQNLSTLIACALIASELTWEYLPYLIIFIASISNLASQGSNILLEKDWIIVIASGNSELLAKLNSIFRTIDLLCLILSPLGAGLLFEYTSNRITALSIGLWNIISFLIEFILYWFVYNDFKNLSNKDTSNKDSKKGQIQSLKYYVNSPLKYGGLSLALLYLTVLGFDNITWAYCLSLGISETILGVSTAISALVGVIASLTFPLIRKSFGLYKTGIIGFSCLSISLIPCVVSIWIKGKFLKNDSFIF</sequence>
<comment type="subcellular location">
    <subcellularLocation>
        <location evidence="1 7">Membrane</location>
        <topology evidence="1 7">Multi-pass membrane protein</topology>
    </subcellularLocation>
</comment>
<protein>
    <recommendedName>
        <fullName evidence="7">Solute carrier family 40 member</fullName>
    </recommendedName>
</protein>
<proteinExistence type="inferred from homology"/>
<feature type="transmembrane region" description="Helical" evidence="7">
    <location>
        <begin position="68"/>
        <end position="90"/>
    </location>
</feature>
<name>A0A7R8CPD9_LEPSM</name>
<dbReference type="GO" id="GO:0005381">
    <property type="term" value="F:iron ion transmembrane transporter activity"/>
    <property type="evidence" value="ECO:0007669"/>
    <property type="project" value="UniProtKB-UniRule"/>
</dbReference>
<keyword evidence="9" id="KW-1185">Reference proteome</keyword>
<dbReference type="EMBL" id="HG994582">
    <property type="protein sequence ID" value="CAF2885327.1"/>
    <property type="molecule type" value="Genomic_DNA"/>
</dbReference>
<accession>A0A7R8CPD9</accession>
<comment type="caution">
    <text evidence="7">Lacks conserved residue(s) required for the propagation of feature annotation.</text>
</comment>
<organism evidence="8 9">
    <name type="scientific">Lepeophtheirus salmonis</name>
    <name type="common">Salmon louse</name>
    <name type="synonym">Caligus salmonis</name>
    <dbReference type="NCBI Taxonomy" id="72036"/>
    <lineage>
        <taxon>Eukaryota</taxon>
        <taxon>Metazoa</taxon>
        <taxon>Ecdysozoa</taxon>
        <taxon>Arthropoda</taxon>
        <taxon>Crustacea</taxon>
        <taxon>Multicrustacea</taxon>
        <taxon>Hexanauplia</taxon>
        <taxon>Copepoda</taxon>
        <taxon>Siphonostomatoida</taxon>
        <taxon>Caligidae</taxon>
        <taxon>Lepeophtheirus</taxon>
    </lineage>
</organism>
<feature type="transmembrane region" description="Helical" evidence="7">
    <location>
        <begin position="96"/>
        <end position="119"/>
    </location>
</feature>
<feature type="transmembrane region" description="Helical" evidence="7">
    <location>
        <begin position="291"/>
        <end position="310"/>
    </location>
</feature>
<dbReference type="PANTHER" id="PTHR11660">
    <property type="entry name" value="SOLUTE CARRIER FAMILY 40 MEMBER"/>
    <property type="match status" value="1"/>
</dbReference>
<dbReference type="GO" id="GO:0016020">
    <property type="term" value="C:membrane"/>
    <property type="evidence" value="ECO:0007669"/>
    <property type="project" value="UniProtKB-SubCell"/>
</dbReference>
<evidence type="ECO:0000313" key="9">
    <source>
        <dbReference type="Proteomes" id="UP000675881"/>
    </source>
</evidence>
<evidence type="ECO:0000256" key="4">
    <source>
        <dbReference type="ARBA" id="ARBA00022692"/>
    </source>
</evidence>
<evidence type="ECO:0000256" key="7">
    <source>
        <dbReference type="RuleBase" id="RU365065"/>
    </source>
</evidence>
<evidence type="ECO:0000256" key="3">
    <source>
        <dbReference type="ARBA" id="ARBA00022448"/>
    </source>
</evidence>
<keyword evidence="7" id="KW-0406">Ion transport</keyword>
<keyword evidence="6 7" id="KW-0472">Membrane</keyword>
<evidence type="ECO:0000313" key="8">
    <source>
        <dbReference type="EMBL" id="CAF2885327.1"/>
    </source>
</evidence>
<dbReference type="Pfam" id="PF06963">
    <property type="entry name" value="FPN1"/>
    <property type="match status" value="1"/>
</dbReference>
<dbReference type="InterPro" id="IPR009716">
    <property type="entry name" value="Ferroportin-1"/>
</dbReference>
<comment type="function">
    <text evidence="7">May be involved in iron transport and iron homeostasis.</text>
</comment>
<evidence type="ECO:0000256" key="6">
    <source>
        <dbReference type="ARBA" id="ARBA00023136"/>
    </source>
</evidence>
<gene>
    <name evidence="8" type="ORF">LSAA_7242</name>
</gene>
<dbReference type="AlphaFoldDB" id="A0A7R8CPD9"/>
<feature type="transmembrane region" description="Helical" evidence="7">
    <location>
        <begin position="258"/>
        <end position="279"/>
    </location>
</feature>
<feature type="transmembrane region" description="Helical" evidence="7">
    <location>
        <begin position="140"/>
        <end position="161"/>
    </location>
</feature>
<keyword evidence="3 7" id="KW-0813">Transport</keyword>
<evidence type="ECO:0000256" key="2">
    <source>
        <dbReference type="ARBA" id="ARBA00006279"/>
    </source>
</evidence>
<evidence type="ECO:0000256" key="5">
    <source>
        <dbReference type="ARBA" id="ARBA00022989"/>
    </source>
</evidence>
<feature type="transmembrane region" description="Helical" evidence="7">
    <location>
        <begin position="40"/>
        <end position="61"/>
    </location>
</feature>
<dbReference type="InterPro" id="IPR036259">
    <property type="entry name" value="MFS_trans_sf"/>
</dbReference>
<feature type="transmembrane region" description="Helical" evidence="7">
    <location>
        <begin position="226"/>
        <end position="246"/>
    </location>
</feature>
<reference evidence="8" key="1">
    <citation type="submission" date="2021-02" db="EMBL/GenBank/DDBJ databases">
        <authorList>
            <person name="Bekaert M."/>
        </authorList>
    </citation>
    <scope>NUCLEOTIDE SEQUENCE</scope>
    <source>
        <strain evidence="8">IoA-00</strain>
    </source>
</reference>
<comment type="similarity">
    <text evidence="2 7">Belongs to the ferroportin (FP) (TC 2.A.100) family. SLC40A subfamily.</text>
</comment>
<dbReference type="PANTHER" id="PTHR11660:SF57">
    <property type="entry name" value="SOLUTE CARRIER FAMILY 40 MEMBER"/>
    <property type="match status" value="1"/>
</dbReference>
<feature type="transmembrane region" description="Helical" evidence="7">
    <location>
        <begin position="173"/>
        <end position="191"/>
    </location>
</feature>
<evidence type="ECO:0000256" key="1">
    <source>
        <dbReference type="ARBA" id="ARBA00004141"/>
    </source>
</evidence>
<dbReference type="SUPFAM" id="SSF103473">
    <property type="entry name" value="MFS general substrate transporter"/>
    <property type="match status" value="1"/>
</dbReference>
<dbReference type="Proteomes" id="UP000675881">
    <property type="component" value="Chromosome 3"/>
</dbReference>